<comment type="caution">
    <text evidence="23">The sequence shown here is derived from an EMBL/GenBank/DDBJ whole genome shotgun (WGS) entry which is preliminary data.</text>
</comment>
<dbReference type="PROSITE" id="PS50060">
    <property type="entry name" value="MAM_2"/>
    <property type="match status" value="1"/>
</dbReference>
<dbReference type="FunFam" id="2.60.120.290:FF:000043">
    <property type="entry name" value="Enteropeptidase"/>
    <property type="match status" value="1"/>
</dbReference>
<dbReference type="InterPro" id="IPR001254">
    <property type="entry name" value="Trypsin_dom"/>
</dbReference>
<dbReference type="InterPro" id="IPR018114">
    <property type="entry name" value="TRYPSIN_HIS"/>
</dbReference>
<dbReference type="InterPro" id="IPR036055">
    <property type="entry name" value="LDL_receptor-like_sf"/>
</dbReference>
<evidence type="ECO:0000256" key="11">
    <source>
        <dbReference type="ARBA" id="ARBA00023136"/>
    </source>
</evidence>
<evidence type="ECO:0000259" key="22">
    <source>
        <dbReference type="PROSITE" id="PS50287"/>
    </source>
</evidence>
<dbReference type="InterPro" id="IPR035914">
    <property type="entry name" value="Sperma_CUB_dom_sf"/>
</dbReference>
<dbReference type="PROSITE" id="PS50287">
    <property type="entry name" value="SRCR_2"/>
    <property type="match status" value="1"/>
</dbReference>
<evidence type="ECO:0000313" key="24">
    <source>
        <dbReference type="Proteomes" id="UP000540762"/>
    </source>
</evidence>
<accession>A0A7K7MHM7</accession>
<dbReference type="SMART" id="SM00020">
    <property type="entry name" value="Tryp_SPc"/>
    <property type="match status" value="1"/>
</dbReference>
<feature type="domain" description="Peptidase S1" evidence="21">
    <location>
        <begin position="781"/>
        <end position="1015"/>
    </location>
</feature>
<evidence type="ECO:0000256" key="16">
    <source>
        <dbReference type="RuleBase" id="RU363034"/>
    </source>
</evidence>
<keyword evidence="7 16" id="KW-0378">Hydrolase</keyword>
<evidence type="ECO:0000313" key="23">
    <source>
        <dbReference type="EMBL" id="NWZ42026.1"/>
    </source>
</evidence>
<dbReference type="SMART" id="SM00202">
    <property type="entry name" value="SR"/>
    <property type="match status" value="1"/>
</dbReference>
<keyword evidence="9" id="KW-0735">Signal-anchor</keyword>
<sequence>KSSSDKKYVPLTSYEILFAFLLVIFVCVCVGLIALSWLSIQELERAEADVNTYAYVGKFKIVSGTSFTPALQNSSSVDFKVLAFDAEKLVRTYQLMFPYVIFSSQYLKNNLLLPMDPVVVVIFTLYFTQMVTVPKVENELISGVLANNPNLTNTLKIDVNSIYITGNVSQFLFMVRLHYCCAIIALIFLIPAECLPPTEPCADGVTCINEEFFCDGALDCPDGSDESEKRCASICDGKFMLTGSSGFFHSMNYPKPYNENIVCQWIIAVPQGLSIKLNFTSFETQPYADVLDIFEGLGQNKVLRASLSGTSLETIYIYSHEATAQFMSDYSENYNGFNATYTAFNTSELSNYEKINCTFEEDFCFWIQDFDDDSNWERVQGPTFPLTTGPDFDHTFGNLSGFYISTPIGLGFMEQRVRILSLPLIPSDTYCLSFWYFMYGDNVYLLTVSISDEHDQEKVIFEKEGNYGKNWYYGQVTLNETSDFKVIFDAFKRRGQSDIALDDIGLTKGKCNENDYVEPTVRPTVPITPLVPSDCGGPFELWEPNSTFSSANYPNNYPNQATCVWYLNAESGKNIQLHFEVFDLESIYDVVEVRDGRGEDSLLLGVYTEKGPLPDVFSTTNQMTVILRTDRSATRKGFLANFTTGYHLRACTDDEHQCGSGNCIPLHNLCDSVPQLLNGSLSTRGLVQARIGRTWHLACADDWSAEISDSICHLLGLGDANMSSAVLFTGDGPFVTITKGGNHSLNFTKREYCLDNLVVHLQCNIQSCGKHLATQNNGIRIVGGHDARREAWPWIVSLHFNLQPVCGASLVSDEWLVTAAHCVYGRQLKPSRWRAVLGLYLQSDLQNPPAAAHNIDRIIINPHYMKETKDSDIALMHLQQKAQYTDYIQPICLPEKNQQFLPGINCSIAGWGNINDEGPTSNVLKEATVPLLSNEQCQQWMPKYNITENMVCAGYDVGGVDSCQGDSGGPLTFEDGDTCFLVGVTSFGEGCALPQRPGVYARVTRFVDWIETIIY</sequence>
<feature type="domain" description="CUB" evidence="18">
    <location>
        <begin position="235"/>
        <end position="344"/>
    </location>
</feature>
<dbReference type="CDD" id="cd06263">
    <property type="entry name" value="MAM"/>
    <property type="match status" value="1"/>
</dbReference>
<dbReference type="SMART" id="SM00192">
    <property type="entry name" value="LDLa"/>
    <property type="match status" value="2"/>
</dbReference>
<dbReference type="Pfam" id="PF00089">
    <property type="entry name" value="Trypsin"/>
    <property type="match status" value="1"/>
</dbReference>
<dbReference type="PANTHER" id="PTHR24252">
    <property type="entry name" value="ACROSIN-RELATED"/>
    <property type="match status" value="1"/>
</dbReference>
<dbReference type="InterPro" id="IPR000082">
    <property type="entry name" value="SEA_dom"/>
</dbReference>
<evidence type="ECO:0000256" key="9">
    <source>
        <dbReference type="ARBA" id="ARBA00022968"/>
    </source>
</evidence>
<dbReference type="CDD" id="cd00190">
    <property type="entry name" value="Tryp_SPc"/>
    <property type="match status" value="1"/>
</dbReference>
<evidence type="ECO:0000256" key="10">
    <source>
        <dbReference type="ARBA" id="ARBA00022989"/>
    </source>
</evidence>
<dbReference type="SUPFAM" id="SSF50494">
    <property type="entry name" value="Trypsin-like serine proteases"/>
    <property type="match status" value="1"/>
</dbReference>
<dbReference type="PROSITE" id="PS50024">
    <property type="entry name" value="SEA"/>
    <property type="match status" value="1"/>
</dbReference>
<dbReference type="FunFam" id="2.60.120.200:FF:000128">
    <property type="entry name" value="enteropeptidase isoform X2"/>
    <property type="match status" value="1"/>
</dbReference>
<dbReference type="InterPro" id="IPR023415">
    <property type="entry name" value="LDLR_class-A_CS"/>
</dbReference>
<evidence type="ECO:0000256" key="7">
    <source>
        <dbReference type="ARBA" id="ARBA00022801"/>
    </source>
</evidence>
<dbReference type="PROSITE" id="PS00420">
    <property type="entry name" value="SRCR_1"/>
    <property type="match status" value="1"/>
</dbReference>
<feature type="non-terminal residue" evidence="23">
    <location>
        <position position="1015"/>
    </location>
</feature>
<name>A0A7K7MHM7_9PASS</name>
<feature type="domain" description="MAM" evidence="20">
    <location>
        <begin position="355"/>
        <end position="513"/>
    </location>
</feature>
<dbReference type="SMART" id="SM00137">
    <property type="entry name" value="MAM"/>
    <property type="match status" value="1"/>
</dbReference>
<dbReference type="PROSITE" id="PS50240">
    <property type="entry name" value="TRYPSIN_DOM"/>
    <property type="match status" value="1"/>
</dbReference>
<feature type="domain" description="CUB" evidence="18">
    <location>
        <begin position="535"/>
        <end position="645"/>
    </location>
</feature>
<evidence type="ECO:0000256" key="3">
    <source>
        <dbReference type="ARBA" id="ARBA00009931"/>
    </source>
</evidence>
<dbReference type="EMBL" id="VZSR01003209">
    <property type="protein sequence ID" value="NWZ42026.1"/>
    <property type="molecule type" value="Genomic_DNA"/>
</dbReference>
<reference evidence="23 24" key="1">
    <citation type="submission" date="2019-09" db="EMBL/GenBank/DDBJ databases">
        <title>Bird 10,000 Genomes (B10K) Project - Family phase.</title>
        <authorList>
            <person name="Zhang G."/>
        </authorList>
    </citation>
    <scope>NUCLEOTIDE SEQUENCE [LARGE SCALE GENOMIC DNA]</scope>
    <source>
        <strain evidence="23">OUT-0037</strain>
        <tissue evidence="23">Liver</tissue>
    </source>
</reference>
<keyword evidence="11 17" id="KW-0472">Membrane</keyword>
<dbReference type="Gene3D" id="4.10.400.10">
    <property type="entry name" value="Low-density Lipoprotein Receptor"/>
    <property type="match status" value="1"/>
</dbReference>
<dbReference type="InterPro" id="IPR033116">
    <property type="entry name" value="TRYPSIN_SER"/>
</dbReference>
<dbReference type="PROSITE" id="PS00134">
    <property type="entry name" value="TRYPSIN_HIS"/>
    <property type="match status" value="1"/>
</dbReference>
<dbReference type="GO" id="GO:0016020">
    <property type="term" value="C:membrane"/>
    <property type="evidence" value="ECO:0007669"/>
    <property type="project" value="UniProtKB-SubCell"/>
</dbReference>
<evidence type="ECO:0000256" key="6">
    <source>
        <dbReference type="ARBA" id="ARBA00022737"/>
    </source>
</evidence>
<evidence type="ECO:0000256" key="2">
    <source>
        <dbReference type="ARBA" id="ARBA00004606"/>
    </source>
</evidence>
<dbReference type="AlphaFoldDB" id="A0A7K7MHM7"/>
<dbReference type="InterPro" id="IPR036364">
    <property type="entry name" value="SEA_dom_sf"/>
</dbReference>
<dbReference type="GO" id="GO:0006508">
    <property type="term" value="P:proteolysis"/>
    <property type="evidence" value="ECO:0007669"/>
    <property type="project" value="UniProtKB-KW"/>
</dbReference>
<feature type="domain" description="SEA" evidence="19">
    <location>
        <begin position="51"/>
        <end position="169"/>
    </location>
</feature>
<evidence type="ECO:0000256" key="13">
    <source>
        <dbReference type="ARBA" id="ARBA00023180"/>
    </source>
</evidence>
<feature type="domain" description="SRCR" evidence="22">
    <location>
        <begin position="674"/>
        <end position="784"/>
    </location>
</feature>
<proteinExistence type="inferred from homology"/>
<keyword evidence="5 17" id="KW-0812">Transmembrane</keyword>
<dbReference type="PRINTS" id="PR00722">
    <property type="entry name" value="CHYMOTRYPSIN"/>
</dbReference>
<dbReference type="InterPro" id="IPR001314">
    <property type="entry name" value="Peptidase_S1A"/>
</dbReference>
<evidence type="ECO:0000256" key="14">
    <source>
        <dbReference type="ARBA" id="ARBA00023329"/>
    </source>
</evidence>
<evidence type="ECO:0000256" key="5">
    <source>
        <dbReference type="ARBA" id="ARBA00022692"/>
    </source>
</evidence>
<dbReference type="InterPro" id="IPR002172">
    <property type="entry name" value="LDrepeatLR_classA_rpt"/>
</dbReference>
<dbReference type="CDD" id="cd00112">
    <property type="entry name" value="LDLa"/>
    <property type="match status" value="2"/>
</dbReference>
<comment type="subcellular location">
    <subcellularLocation>
        <location evidence="1">Cytoplasmic vesicle</location>
        <location evidence="1">Secretory vesicle</location>
    </subcellularLocation>
    <subcellularLocation>
        <location evidence="2">Membrane</location>
        <topology evidence="2">Single-pass type II membrane protein</topology>
    </subcellularLocation>
</comment>
<dbReference type="GO" id="GO:0004252">
    <property type="term" value="F:serine-type endopeptidase activity"/>
    <property type="evidence" value="ECO:0007669"/>
    <property type="project" value="InterPro"/>
</dbReference>
<dbReference type="FunFam" id="2.60.120.290:FF:000005">
    <property type="entry name" value="Procollagen C-endopeptidase enhancer 1"/>
    <property type="match status" value="1"/>
</dbReference>
<keyword evidence="6" id="KW-0677">Repeat</keyword>
<keyword evidence="13" id="KW-0325">Glycoprotein</keyword>
<keyword evidence="10 17" id="KW-1133">Transmembrane helix</keyword>
<dbReference type="FunFam" id="3.10.250.10:FF:000029">
    <property type="entry name" value="Enteropeptidase"/>
    <property type="match status" value="1"/>
</dbReference>
<keyword evidence="24" id="KW-1185">Reference proteome</keyword>
<dbReference type="GO" id="GO:0030133">
    <property type="term" value="C:transport vesicle"/>
    <property type="evidence" value="ECO:0007669"/>
    <property type="project" value="UniProtKB-SubCell"/>
</dbReference>
<dbReference type="Pfam" id="PF00057">
    <property type="entry name" value="Ldl_recept_a"/>
    <property type="match status" value="1"/>
</dbReference>
<evidence type="ECO:0000256" key="12">
    <source>
        <dbReference type="ARBA" id="ARBA00023157"/>
    </source>
</evidence>
<evidence type="ECO:0000259" key="20">
    <source>
        <dbReference type="PROSITE" id="PS50060"/>
    </source>
</evidence>
<dbReference type="InterPro" id="IPR043504">
    <property type="entry name" value="Peptidase_S1_PA_chymotrypsin"/>
</dbReference>
<dbReference type="Pfam" id="PF15494">
    <property type="entry name" value="SRCR_2"/>
    <property type="match status" value="1"/>
</dbReference>
<dbReference type="SUPFAM" id="SSF57424">
    <property type="entry name" value="LDL receptor-like module"/>
    <property type="match status" value="2"/>
</dbReference>
<dbReference type="SUPFAM" id="SSF49854">
    <property type="entry name" value="Spermadhesin, CUB domain"/>
    <property type="match status" value="2"/>
</dbReference>
<evidence type="ECO:0000256" key="1">
    <source>
        <dbReference type="ARBA" id="ARBA00004398"/>
    </source>
</evidence>
<dbReference type="InterPro" id="IPR001190">
    <property type="entry name" value="SRCR"/>
</dbReference>
<feature type="disulfide bond" evidence="15">
    <location>
        <begin position="753"/>
        <end position="763"/>
    </location>
</feature>
<dbReference type="Gene3D" id="2.60.120.290">
    <property type="entry name" value="Spermadhesin, CUB domain"/>
    <property type="match status" value="2"/>
</dbReference>
<feature type="non-terminal residue" evidence="23">
    <location>
        <position position="1"/>
    </location>
</feature>
<evidence type="ECO:0000259" key="19">
    <source>
        <dbReference type="PROSITE" id="PS50024"/>
    </source>
</evidence>
<dbReference type="PROSITE" id="PS00135">
    <property type="entry name" value="TRYPSIN_SER"/>
    <property type="match status" value="1"/>
</dbReference>
<dbReference type="PROSITE" id="PS01180">
    <property type="entry name" value="CUB"/>
    <property type="match status" value="2"/>
</dbReference>
<feature type="transmembrane region" description="Helical" evidence="17">
    <location>
        <begin position="16"/>
        <end position="38"/>
    </location>
</feature>
<dbReference type="Pfam" id="PF00629">
    <property type="entry name" value="MAM"/>
    <property type="match status" value="1"/>
</dbReference>
<protein>
    <submittedName>
        <fullName evidence="23">ENTK Enteropeptidase</fullName>
    </submittedName>
</protein>
<evidence type="ECO:0000256" key="4">
    <source>
        <dbReference type="ARBA" id="ARBA00022670"/>
    </source>
</evidence>
<keyword evidence="8 16" id="KW-0720">Serine protease</keyword>
<dbReference type="PROSITE" id="PS50068">
    <property type="entry name" value="LDLRA_2"/>
    <property type="match status" value="1"/>
</dbReference>
<dbReference type="InterPro" id="IPR013320">
    <property type="entry name" value="ConA-like_dom_sf"/>
</dbReference>
<comment type="similarity">
    <text evidence="3">Belongs to the DMBT1 family.</text>
</comment>
<keyword evidence="12 15" id="KW-1015">Disulfide bond</keyword>
<dbReference type="Gene3D" id="3.10.250.10">
    <property type="entry name" value="SRCR-like domain"/>
    <property type="match status" value="1"/>
</dbReference>
<dbReference type="SUPFAM" id="SSF56487">
    <property type="entry name" value="SRCR-like"/>
    <property type="match status" value="1"/>
</dbReference>
<comment type="caution">
    <text evidence="15">Lacks conserved residue(s) required for the propagation of feature annotation.</text>
</comment>
<dbReference type="Pfam" id="PF00431">
    <property type="entry name" value="CUB"/>
    <property type="match status" value="2"/>
</dbReference>
<keyword evidence="4 16" id="KW-0645">Protease</keyword>
<evidence type="ECO:0000256" key="15">
    <source>
        <dbReference type="PROSITE-ProRule" id="PRU00196"/>
    </source>
</evidence>
<dbReference type="GO" id="GO:0009566">
    <property type="term" value="P:fertilization"/>
    <property type="evidence" value="ECO:0007669"/>
    <property type="project" value="UniProtKB-ARBA"/>
</dbReference>
<dbReference type="SUPFAM" id="SSF82671">
    <property type="entry name" value="SEA domain"/>
    <property type="match status" value="1"/>
</dbReference>
<dbReference type="PROSITE" id="PS01209">
    <property type="entry name" value="LDLRA_1"/>
    <property type="match status" value="1"/>
</dbReference>
<dbReference type="Gene3D" id="2.40.10.10">
    <property type="entry name" value="Trypsin-like serine proteases"/>
    <property type="match status" value="2"/>
</dbReference>
<keyword evidence="14" id="KW-0968">Cytoplasmic vesicle</keyword>
<gene>
    <name evidence="23" type="primary">Tmprss15</name>
    <name evidence="23" type="ORF">BRAATR_R05068</name>
</gene>
<dbReference type="Gene3D" id="2.60.120.200">
    <property type="match status" value="1"/>
</dbReference>
<dbReference type="FunFam" id="2.40.10.10:FF:000003">
    <property type="entry name" value="Transmembrane serine protease 3"/>
    <property type="match status" value="1"/>
</dbReference>
<dbReference type="PRINTS" id="PR00020">
    <property type="entry name" value="MAMDOMAIN"/>
</dbReference>
<dbReference type="InterPro" id="IPR000859">
    <property type="entry name" value="CUB_dom"/>
</dbReference>
<dbReference type="InterPro" id="IPR036772">
    <property type="entry name" value="SRCR-like_dom_sf"/>
</dbReference>
<evidence type="ECO:0000256" key="8">
    <source>
        <dbReference type="ARBA" id="ARBA00022825"/>
    </source>
</evidence>
<dbReference type="InterPro" id="IPR009003">
    <property type="entry name" value="Peptidase_S1_PA"/>
</dbReference>
<evidence type="ECO:0000256" key="17">
    <source>
        <dbReference type="SAM" id="Phobius"/>
    </source>
</evidence>
<dbReference type="SMART" id="SM00042">
    <property type="entry name" value="CUB"/>
    <property type="match status" value="2"/>
</dbReference>
<dbReference type="CDD" id="cd00041">
    <property type="entry name" value="CUB"/>
    <property type="match status" value="2"/>
</dbReference>
<dbReference type="PANTHER" id="PTHR24252:SF16">
    <property type="entry name" value="TRANSMEMBRANE SERINE PROTEASE 15"/>
    <property type="match status" value="1"/>
</dbReference>
<organism evidence="23 24">
    <name type="scientific">Brachypodius melanocephalos</name>
    <name type="common">black-headed bulbul</name>
    <dbReference type="NCBI Taxonomy" id="3235156"/>
    <lineage>
        <taxon>Eukaryota</taxon>
        <taxon>Metazoa</taxon>
        <taxon>Chordata</taxon>
        <taxon>Craniata</taxon>
        <taxon>Vertebrata</taxon>
        <taxon>Euteleostomi</taxon>
        <taxon>Archelosauria</taxon>
        <taxon>Archosauria</taxon>
        <taxon>Dinosauria</taxon>
        <taxon>Saurischia</taxon>
        <taxon>Theropoda</taxon>
        <taxon>Coelurosauria</taxon>
        <taxon>Aves</taxon>
        <taxon>Neognathae</taxon>
        <taxon>Neoaves</taxon>
        <taxon>Telluraves</taxon>
        <taxon>Australaves</taxon>
        <taxon>Passeriformes</taxon>
        <taxon>Sylvioidea</taxon>
        <taxon>Pycnonotidae</taxon>
        <taxon>Brachypodius</taxon>
    </lineage>
</organism>
<dbReference type="Proteomes" id="UP000540762">
    <property type="component" value="Unassembled WGS sequence"/>
</dbReference>
<dbReference type="InterPro" id="IPR000998">
    <property type="entry name" value="MAM_dom"/>
</dbReference>
<evidence type="ECO:0000259" key="21">
    <source>
        <dbReference type="PROSITE" id="PS50240"/>
    </source>
</evidence>
<evidence type="ECO:0000259" key="18">
    <source>
        <dbReference type="PROSITE" id="PS01180"/>
    </source>
</evidence>
<dbReference type="SUPFAM" id="SSF49899">
    <property type="entry name" value="Concanavalin A-like lectins/glucanases"/>
    <property type="match status" value="1"/>
</dbReference>